<evidence type="ECO:0000313" key="2">
    <source>
        <dbReference type="Proteomes" id="UP000004550"/>
    </source>
</evidence>
<gene>
    <name evidence="1" type="ORF">SIDU_06140</name>
</gene>
<dbReference type="RefSeq" id="WP_007685957.1">
    <property type="nucleotide sequence ID" value="NZ_CP013070.1"/>
</dbReference>
<sequence length="90" mass="10319">METSDCVEFEMPLQMQGKLAGDPQFDGMTRRYRISRAAIEKSLGEATINVSTQALYDEYFFDVWMTIEDEAWRKRPVDGIVHLGPDDIKG</sequence>
<proteinExistence type="predicted"/>
<organism evidence="1 2">
    <name type="scientific">Sphingobium indicum (strain DSM 16412 / CCM 7286 / MTCC 6364 / B90A)</name>
    <dbReference type="NCBI Taxonomy" id="861109"/>
    <lineage>
        <taxon>Bacteria</taxon>
        <taxon>Pseudomonadati</taxon>
        <taxon>Pseudomonadota</taxon>
        <taxon>Alphaproteobacteria</taxon>
        <taxon>Sphingomonadales</taxon>
        <taxon>Sphingomonadaceae</taxon>
        <taxon>Sphingobium</taxon>
    </lineage>
</organism>
<accession>A0A1L5BME3</accession>
<dbReference type="KEGG" id="sinb:SIDU_06140"/>
<protein>
    <submittedName>
        <fullName evidence="1">Uncharacterized protein</fullName>
    </submittedName>
</protein>
<dbReference type="Proteomes" id="UP000004550">
    <property type="component" value="Chromosome"/>
</dbReference>
<reference evidence="1 2" key="1">
    <citation type="journal article" date="2012" name="J. Bacteriol.">
        <title>Genome sequence of Sphingobium indicum B90A, a hexachlorocyclohexane-degrading bacterium.</title>
        <authorList>
            <person name="Anand S."/>
            <person name="Sangwan N."/>
            <person name="Lata P."/>
            <person name="Kaur J."/>
            <person name="Dua A."/>
            <person name="Singh A.K."/>
            <person name="Verma M."/>
            <person name="Kaur J."/>
            <person name="Khurana J.P."/>
            <person name="Khurana P."/>
            <person name="Mathur S."/>
            <person name="Lal R."/>
        </authorList>
    </citation>
    <scope>NUCLEOTIDE SEQUENCE [LARGE SCALE GENOMIC DNA]</scope>
    <source>
        <strain evidence="2">DSM 16412 / CCM 7286 / MTCC 6364 / B90A</strain>
    </source>
</reference>
<dbReference type="AlphaFoldDB" id="A0A1L5BME3"/>
<dbReference type="EMBL" id="CP013070">
    <property type="protein sequence ID" value="APL94120.1"/>
    <property type="molecule type" value="Genomic_DNA"/>
</dbReference>
<name>A0A1L5BME3_SPHIB</name>
<evidence type="ECO:0000313" key="1">
    <source>
        <dbReference type="EMBL" id="APL94120.1"/>
    </source>
</evidence>